<dbReference type="Gene3D" id="3.40.47.10">
    <property type="match status" value="1"/>
</dbReference>
<evidence type="ECO:0000259" key="1">
    <source>
        <dbReference type="Pfam" id="PF00109"/>
    </source>
</evidence>
<organism evidence="2 3">
    <name type="scientific">Streptococcus thermophilus</name>
    <dbReference type="NCBI Taxonomy" id="1308"/>
    <lineage>
        <taxon>Bacteria</taxon>
        <taxon>Bacillati</taxon>
        <taxon>Bacillota</taxon>
        <taxon>Bacilli</taxon>
        <taxon>Lactobacillales</taxon>
        <taxon>Streptococcaceae</taxon>
        <taxon>Streptococcus</taxon>
    </lineage>
</organism>
<dbReference type="AlphaFoldDB" id="A0A8D6U6L1"/>
<dbReference type="EMBL" id="LR822027">
    <property type="protein sequence ID" value="CAD0152036.1"/>
    <property type="molecule type" value="Genomic_DNA"/>
</dbReference>
<dbReference type="RefSeq" id="WP_179972508.1">
    <property type="nucleotide sequence ID" value="NZ_LR822020.1"/>
</dbReference>
<gene>
    <name evidence="2" type="ORF">STHERMO_0786</name>
</gene>
<dbReference type="Proteomes" id="UP000509791">
    <property type="component" value="Chromosome"/>
</dbReference>
<proteinExistence type="predicted"/>
<dbReference type="GO" id="GO:0016746">
    <property type="term" value="F:acyltransferase activity"/>
    <property type="evidence" value="ECO:0007669"/>
    <property type="project" value="InterPro"/>
</dbReference>
<dbReference type="Pfam" id="PF00109">
    <property type="entry name" value="ketoacyl-synt"/>
    <property type="match status" value="1"/>
</dbReference>
<evidence type="ECO:0000313" key="3">
    <source>
        <dbReference type="Proteomes" id="UP000509791"/>
    </source>
</evidence>
<accession>A0A8D6U6L1</accession>
<dbReference type="SUPFAM" id="SSF53901">
    <property type="entry name" value="Thiolase-like"/>
    <property type="match status" value="1"/>
</dbReference>
<protein>
    <recommendedName>
        <fullName evidence="1">Beta-ketoacyl synthase-like N-terminal domain-containing protein</fullName>
    </recommendedName>
</protein>
<evidence type="ECO:0000313" key="2">
    <source>
        <dbReference type="EMBL" id="CAD0152036.1"/>
    </source>
</evidence>
<reference evidence="2 3" key="1">
    <citation type="submission" date="2020-06" db="EMBL/GenBank/DDBJ databases">
        <authorList>
            <person name="Chuat V."/>
        </authorList>
    </citation>
    <scope>NUCLEOTIDE SEQUENCE [LARGE SCALE GENOMIC DNA]</scope>
    <source>
        <strain evidence="2">STH_CIRM_998</strain>
    </source>
</reference>
<feature type="domain" description="Beta-ketoacyl synthase-like N-terminal" evidence="1">
    <location>
        <begin position="71"/>
        <end position="182"/>
    </location>
</feature>
<sequence length="304" mass="34122">MNDSIVITAISQIYPDDNQNNNLMDYYLKDSTTYNMQALEKVLGKRFVKKRDKSTNSVIVAAGEIISKFEDIDLKNMGIILGNTLGGWSYVEEQLATLYLKKDMTVINPYVATAWFPTASQGELSIFNGILGYSKTFCGGELSSGFALKHAYDSIMSGKITKAIVGGVEAPNTQLIHNIFAEEHDLVDGCILFSLEKITTRTEDIKLRRALIEIEEIVVGRSLEKLINKISNTTYLYTDVVSVTNKLEAKEVSIETFQVNNKLFSLKVPKIILNLYDKFKNKSQKVTVLTQDDGQYLLMNLKIL</sequence>
<name>A0A8D6U6L1_STRTR</name>
<dbReference type="InterPro" id="IPR014030">
    <property type="entry name" value="Ketoacyl_synth_N"/>
</dbReference>
<dbReference type="InterPro" id="IPR016039">
    <property type="entry name" value="Thiolase-like"/>
</dbReference>